<accession>M6VNQ0</accession>
<evidence type="ECO:0000313" key="1">
    <source>
        <dbReference type="EMBL" id="EMO56766.1"/>
    </source>
</evidence>
<organism evidence="1 2">
    <name type="scientific">Leptospira santarosai str. CBC1416</name>
    <dbReference type="NCBI Taxonomy" id="1193059"/>
    <lineage>
        <taxon>Bacteria</taxon>
        <taxon>Pseudomonadati</taxon>
        <taxon>Spirochaetota</taxon>
        <taxon>Spirochaetia</taxon>
        <taxon>Leptospirales</taxon>
        <taxon>Leptospiraceae</taxon>
        <taxon>Leptospira</taxon>
    </lineage>
</organism>
<name>M6VNQ0_9LEPT</name>
<reference evidence="1 2" key="1">
    <citation type="submission" date="2013-01" db="EMBL/GenBank/DDBJ databases">
        <authorList>
            <person name="Harkins D.M."/>
            <person name="Durkin A.S."/>
            <person name="Brinkac L.M."/>
            <person name="Haft D.H."/>
            <person name="Selengut J.D."/>
            <person name="Sanka R."/>
            <person name="DePew J."/>
            <person name="Purushe J."/>
            <person name="Matthias M.A."/>
            <person name="Vinetz J.M."/>
            <person name="Sutton G.G."/>
            <person name="Nierman W.C."/>
            <person name="Fouts D.E."/>
        </authorList>
    </citation>
    <scope>NUCLEOTIDE SEQUENCE [LARGE SCALE GENOMIC DNA]</scope>
    <source>
        <strain evidence="1 2">CBC1416</strain>
    </source>
</reference>
<protein>
    <submittedName>
        <fullName evidence="1">Uncharacterized protein</fullName>
    </submittedName>
</protein>
<dbReference type="Proteomes" id="UP000012149">
    <property type="component" value="Unassembled WGS sequence"/>
</dbReference>
<dbReference type="EMBL" id="AKWE02000158">
    <property type="protein sequence ID" value="EMO56766.1"/>
    <property type="molecule type" value="Genomic_DNA"/>
</dbReference>
<proteinExistence type="predicted"/>
<comment type="caution">
    <text evidence="1">The sequence shown here is derived from an EMBL/GenBank/DDBJ whole genome shotgun (WGS) entry which is preliminary data.</text>
</comment>
<dbReference type="AlphaFoldDB" id="M6VNQ0"/>
<sequence length="128" mass="14708">MTNDLGYKSGGYDPRADGTAEAKKAGYYQHHKDGNAIDLSYMVTPGVTQDHVNYDQNTAYNRDKTIEYIKTISRNIPEGVKGFVKFNDQKVLDYFRENKLPNLYLEKDKKGEMHSNHLHLQLDLPKVN</sequence>
<evidence type="ECO:0000313" key="2">
    <source>
        <dbReference type="Proteomes" id="UP000012149"/>
    </source>
</evidence>
<gene>
    <name evidence="1" type="ORF">LEP1GSC161_0673</name>
</gene>